<feature type="transmembrane region" description="Helical" evidence="8">
    <location>
        <begin position="275"/>
        <end position="296"/>
    </location>
</feature>
<keyword evidence="4 8" id="KW-0812">Transmembrane</keyword>
<dbReference type="Pfam" id="PF01733">
    <property type="entry name" value="Nucleoside_tran"/>
    <property type="match status" value="1"/>
</dbReference>
<dbReference type="GeneID" id="94839279"/>
<organism evidence="9 10">
    <name type="scientific">Tritrichomonas foetus</name>
    <dbReference type="NCBI Taxonomy" id="1144522"/>
    <lineage>
        <taxon>Eukaryota</taxon>
        <taxon>Metamonada</taxon>
        <taxon>Parabasalia</taxon>
        <taxon>Tritrichomonadida</taxon>
        <taxon>Tritrichomonadidae</taxon>
        <taxon>Tritrichomonas</taxon>
    </lineage>
</organism>
<feature type="compositionally biased region" description="Polar residues" evidence="7">
    <location>
        <begin position="41"/>
        <end position="50"/>
    </location>
</feature>
<dbReference type="InterPro" id="IPR002259">
    <property type="entry name" value="Eqnu_transpt"/>
</dbReference>
<evidence type="ECO:0000256" key="1">
    <source>
        <dbReference type="ARBA" id="ARBA00004141"/>
    </source>
</evidence>
<dbReference type="VEuPathDB" id="TrichDB:TRFO_25798"/>
<feature type="transmembrane region" description="Helical" evidence="8">
    <location>
        <begin position="106"/>
        <end position="125"/>
    </location>
</feature>
<feature type="transmembrane region" description="Helical" evidence="8">
    <location>
        <begin position="368"/>
        <end position="393"/>
    </location>
</feature>
<dbReference type="GO" id="GO:0005337">
    <property type="term" value="F:nucleoside transmembrane transporter activity"/>
    <property type="evidence" value="ECO:0007669"/>
    <property type="project" value="InterPro"/>
</dbReference>
<dbReference type="GO" id="GO:0005886">
    <property type="term" value="C:plasma membrane"/>
    <property type="evidence" value="ECO:0007669"/>
    <property type="project" value="TreeGrafter"/>
</dbReference>
<protein>
    <submittedName>
        <fullName evidence="9">Nucleoside transporter family protein</fullName>
    </submittedName>
</protein>
<dbReference type="Proteomes" id="UP000179807">
    <property type="component" value="Unassembled WGS sequence"/>
</dbReference>
<dbReference type="OrthoDB" id="1856718at2759"/>
<comment type="similarity">
    <text evidence="2">Belongs to the SLC29A/ENT transporter (TC 2.A.57) family.</text>
</comment>
<evidence type="ECO:0000313" key="10">
    <source>
        <dbReference type="Proteomes" id="UP000179807"/>
    </source>
</evidence>
<dbReference type="PANTHER" id="PTHR10332">
    <property type="entry name" value="EQUILIBRATIVE NUCLEOSIDE TRANSPORTER"/>
    <property type="match status" value="1"/>
</dbReference>
<feature type="region of interest" description="Disordered" evidence="7">
    <location>
        <begin position="1"/>
        <end position="54"/>
    </location>
</feature>
<dbReference type="SUPFAM" id="SSF103473">
    <property type="entry name" value="MFS general substrate transporter"/>
    <property type="match status" value="1"/>
</dbReference>
<dbReference type="PANTHER" id="PTHR10332:SF10">
    <property type="entry name" value="EQUILIBRATIVE NUCLEOSIDE TRANSPORTER 4"/>
    <property type="match status" value="1"/>
</dbReference>
<evidence type="ECO:0000313" key="9">
    <source>
        <dbReference type="EMBL" id="OHT06237.1"/>
    </source>
</evidence>
<feature type="transmembrane region" description="Helical" evidence="8">
    <location>
        <begin position="341"/>
        <end position="362"/>
    </location>
</feature>
<accession>A0A1J4K9W0</accession>
<sequence>MIDQIEEHSSDSSSSTEENYDSESSRTKSTSDSSKSSSTSVDQYSRSSGLTKKEGWGNESTKIPYRIELCMLLFGTVILYNYNTFINGIDFFQTKFPDNNLISTNIARVHNIANAVTYLLSICFIEQFNIKVRFYVSILVELAITIFFLIYVNVGTPNLIVIYTVEGISAAFTAVLEGTALGLAGMFGGNSTAMAASGLALSGVMTAITRVLSKMMGPGEGWFFFGSTFLFYLASTITFVFFIKDEYVVEKLKNTVVSNNFLQRMSRFTKVMRKIWTIWVMAFVCMVITLALFPGYMCRTVSKHGLTIDWVVTLVISMFMAGDFLGRIVTRWFSFPSRKYLFIPHLLRLIFFVFVMISIEGVAIVDDIWIYCMSFLLAFTGGYYVTLCLNYTAQLDTLDVEEIELATFLISVALSLGVFSGSWLTYAMPTASLNR</sequence>
<dbReference type="RefSeq" id="XP_068359373.1">
    <property type="nucleotide sequence ID" value="XM_068504575.1"/>
</dbReference>
<dbReference type="AlphaFoldDB" id="A0A1J4K9W0"/>
<dbReference type="InterPro" id="IPR036259">
    <property type="entry name" value="MFS_trans_sf"/>
</dbReference>
<proteinExistence type="inferred from homology"/>
<feature type="transmembrane region" description="Helical" evidence="8">
    <location>
        <begin position="191"/>
        <end position="209"/>
    </location>
</feature>
<dbReference type="EMBL" id="MLAK01000732">
    <property type="protein sequence ID" value="OHT06237.1"/>
    <property type="molecule type" value="Genomic_DNA"/>
</dbReference>
<comment type="subcellular location">
    <subcellularLocation>
        <location evidence="1">Membrane</location>
        <topology evidence="1">Multi-pass membrane protein</topology>
    </subcellularLocation>
</comment>
<keyword evidence="3" id="KW-0813">Transport</keyword>
<evidence type="ECO:0000256" key="8">
    <source>
        <dbReference type="SAM" id="Phobius"/>
    </source>
</evidence>
<name>A0A1J4K9W0_9EUKA</name>
<evidence type="ECO:0000256" key="2">
    <source>
        <dbReference type="ARBA" id="ARBA00007965"/>
    </source>
</evidence>
<evidence type="ECO:0000256" key="3">
    <source>
        <dbReference type="ARBA" id="ARBA00022448"/>
    </source>
</evidence>
<feature type="transmembrane region" description="Helical" evidence="8">
    <location>
        <begin position="69"/>
        <end position="86"/>
    </location>
</feature>
<feature type="transmembrane region" description="Helical" evidence="8">
    <location>
        <begin position="308"/>
        <end position="329"/>
    </location>
</feature>
<keyword evidence="6 8" id="KW-0472">Membrane</keyword>
<feature type="compositionally biased region" description="Low complexity" evidence="7">
    <location>
        <begin position="27"/>
        <end position="40"/>
    </location>
</feature>
<evidence type="ECO:0000256" key="4">
    <source>
        <dbReference type="ARBA" id="ARBA00022692"/>
    </source>
</evidence>
<evidence type="ECO:0000256" key="6">
    <source>
        <dbReference type="ARBA" id="ARBA00023136"/>
    </source>
</evidence>
<keyword evidence="10" id="KW-1185">Reference proteome</keyword>
<evidence type="ECO:0000256" key="5">
    <source>
        <dbReference type="ARBA" id="ARBA00022989"/>
    </source>
</evidence>
<keyword evidence="5 8" id="KW-1133">Transmembrane helix</keyword>
<feature type="compositionally biased region" description="Basic and acidic residues" evidence="7">
    <location>
        <begin position="1"/>
        <end position="10"/>
    </location>
</feature>
<feature type="transmembrane region" description="Helical" evidence="8">
    <location>
        <begin position="132"/>
        <end position="154"/>
    </location>
</feature>
<gene>
    <name evidence="9" type="ORF">TRFO_25798</name>
</gene>
<feature type="transmembrane region" description="Helical" evidence="8">
    <location>
        <begin position="160"/>
        <end position="184"/>
    </location>
</feature>
<evidence type="ECO:0000256" key="7">
    <source>
        <dbReference type="SAM" id="MobiDB-lite"/>
    </source>
</evidence>
<feature type="transmembrane region" description="Helical" evidence="8">
    <location>
        <begin position="405"/>
        <end position="426"/>
    </location>
</feature>
<reference evidence="9" key="1">
    <citation type="submission" date="2016-10" db="EMBL/GenBank/DDBJ databases">
        <authorList>
            <person name="Benchimol M."/>
            <person name="Almeida L.G."/>
            <person name="Vasconcelos A.T."/>
            <person name="Perreira-Neves A."/>
            <person name="Rosa I.A."/>
            <person name="Tasca T."/>
            <person name="Bogo M.R."/>
            <person name="de Souza W."/>
        </authorList>
    </citation>
    <scope>NUCLEOTIDE SEQUENCE [LARGE SCALE GENOMIC DNA]</scope>
    <source>
        <strain evidence="9">K</strain>
    </source>
</reference>
<comment type="caution">
    <text evidence="9">The sequence shown here is derived from an EMBL/GenBank/DDBJ whole genome shotgun (WGS) entry which is preliminary data.</text>
</comment>
<feature type="transmembrane region" description="Helical" evidence="8">
    <location>
        <begin position="221"/>
        <end position="243"/>
    </location>
</feature>